<evidence type="ECO:0000256" key="14">
    <source>
        <dbReference type="ARBA" id="ARBA00022989"/>
    </source>
</evidence>
<comment type="similarity">
    <text evidence="3 20">Belongs to the complex I subunit 5 family.</text>
</comment>
<keyword evidence="8 20" id="KW-0934">Plastid</keyword>
<evidence type="ECO:0000256" key="15">
    <source>
        <dbReference type="ARBA" id="ARBA00023027"/>
    </source>
</evidence>
<name>A0A4D5Y1N9_9LAMI</name>
<dbReference type="AlphaFoldDB" id="A0A4D5Y1N9"/>
<proteinExistence type="inferred from homology"/>
<evidence type="ECO:0000259" key="23">
    <source>
        <dbReference type="Pfam" id="PF01010"/>
    </source>
</evidence>
<dbReference type="InterPro" id="IPR018393">
    <property type="entry name" value="NADHpl_OxRdtase_5_subgr"/>
</dbReference>
<feature type="transmembrane region" description="Helical" evidence="20">
    <location>
        <begin position="351"/>
        <end position="373"/>
    </location>
</feature>
<evidence type="ECO:0000256" key="19">
    <source>
        <dbReference type="ARBA" id="ARBA00048026"/>
    </source>
</evidence>
<comment type="catalytic activity">
    <reaction evidence="19 20">
        <text>a plastoquinone + NADH + (n+1) H(+)(in) = a plastoquinol + NAD(+) + n H(+)(out)</text>
        <dbReference type="Rhea" id="RHEA:42608"/>
        <dbReference type="Rhea" id="RHEA-COMP:9561"/>
        <dbReference type="Rhea" id="RHEA-COMP:9562"/>
        <dbReference type="ChEBI" id="CHEBI:15378"/>
        <dbReference type="ChEBI" id="CHEBI:17757"/>
        <dbReference type="ChEBI" id="CHEBI:57540"/>
        <dbReference type="ChEBI" id="CHEBI:57945"/>
        <dbReference type="ChEBI" id="CHEBI:62192"/>
    </reaction>
</comment>
<dbReference type="Pfam" id="PF00662">
    <property type="entry name" value="Proton_antipo_N"/>
    <property type="match status" value="1"/>
</dbReference>
<dbReference type="InterPro" id="IPR003945">
    <property type="entry name" value="NU5C-like"/>
</dbReference>
<evidence type="ECO:0000256" key="16">
    <source>
        <dbReference type="ARBA" id="ARBA00023078"/>
    </source>
</evidence>
<comment type="function">
    <text evidence="1 20">NDH shuttles electrons from NAD(P)H:plastoquinone, via FMN and iron-sulfur (Fe-S) centers, to quinones in the photosynthetic chain and possibly in a chloroplast respiratory chain. The immediate electron acceptor for the enzyme in this species is believed to be plastoquinone. Couples the redox reaction to proton translocation, and thus conserves the redox energy in a proton gradient.</text>
</comment>
<keyword evidence="15 20" id="KW-0520">NAD</keyword>
<evidence type="ECO:0000313" key="24">
    <source>
        <dbReference type="EMBL" id="QBS49562.1"/>
    </source>
</evidence>
<feature type="domain" description="NADH:ubiquinone/plastoquinone oxidoreductase chloroplast chain 5 C-terminal" evidence="23">
    <location>
        <begin position="448"/>
        <end position="685"/>
    </location>
</feature>
<keyword evidence="7 20" id="KW-0150">Chloroplast</keyword>
<feature type="transmembrane region" description="Helical" evidence="20">
    <location>
        <begin position="318"/>
        <end position="339"/>
    </location>
</feature>
<dbReference type="RefSeq" id="YP_009634603.1">
    <property type="nucleotide sequence ID" value="NC_042275.1"/>
</dbReference>
<dbReference type="GO" id="GO:0015990">
    <property type="term" value="P:electron transport coupled proton transport"/>
    <property type="evidence" value="ECO:0007669"/>
    <property type="project" value="TreeGrafter"/>
</dbReference>
<dbReference type="GO" id="GO:0003954">
    <property type="term" value="F:NADH dehydrogenase activity"/>
    <property type="evidence" value="ECO:0007669"/>
    <property type="project" value="TreeGrafter"/>
</dbReference>
<evidence type="ECO:0000256" key="7">
    <source>
        <dbReference type="ARBA" id="ARBA00022528"/>
    </source>
</evidence>
<accession>A0A4D5Y1N9</accession>
<keyword evidence="14 20" id="KW-1133">Transmembrane helix</keyword>
<dbReference type="Pfam" id="PF00361">
    <property type="entry name" value="Proton_antipo_M"/>
    <property type="match status" value="1"/>
</dbReference>
<evidence type="ECO:0000256" key="1">
    <source>
        <dbReference type="ARBA" id="ARBA00004059"/>
    </source>
</evidence>
<feature type="transmembrane region" description="Helical" evidence="20">
    <location>
        <begin position="424"/>
        <end position="447"/>
    </location>
</feature>
<dbReference type="GO" id="GO:0048038">
    <property type="term" value="F:quinone binding"/>
    <property type="evidence" value="ECO:0007669"/>
    <property type="project" value="UniProtKB-KW"/>
</dbReference>
<evidence type="ECO:0000256" key="2">
    <source>
        <dbReference type="ARBA" id="ARBA00004454"/>
    </source>
</evidence>
<keyword evidence="17 20" id="KW-0472">Membrane</keyword>
<evidence type="ECO:0000256" key="20">
    <source>
        <dbReference type="RuleBase" id="RU364062"/>
    </source>
</evidence>
<organism evidence="24">
    <name type="scientific">Noronhia clarinerva</name>
    <dbReference type="NCBI Taxonomy" id="2491098"/>
    <lineage>
        <taxon>Eukaryota</taxon>
        <taxon>Viridiplantae</taxon>
        <taxon>Streptophyta</taxon>
        <taxon>Embryophyta</taxon>
        <taxon>Tracheophyta</taxon>
        <taxon>Spermatophyta</taxon>
        <taxon>Magnoliopsida</taxon>
        <taxon>eudicotyledons</taxon>
        <taxon>Gunneridae</taxon>
        <taxon>Pentapetalae</taxon>
        <taxon>asterids</taxon>
        <taxon>lamiids</taxon>
        <taxon>Lamiales</taxon>
        <taxon>Oleaceae</taxon>
        <taxon>Oleeae</taxon>
        <taxon>Noronhia</taxon>
    </lineage>
</organism>
<protein>
    <recommendedName>
        <fullName evidence="5 20">NAD(P)H-quinone oxidoreductase subunit 5, chloroplastic</fullName>
        <ecNumber evidence="20">7.1.1.-</ecNumber>
    </recommendedName>
    <alternativeName>
        <fullName evidence="20">NADH-plastoquinone oxidoreductase subunit 5</fullName>
    </alternativeName>
</protein>
<feature type="domain" description="NADH-Ubiquinone oxidoreductase (complex I) chain 5 N-terminal" evidence="22">
    <location>
        <begin position="75"/>
        <end position="125"/>
    </location>
</feature>
<evidence type="ECO:0000256" key="5">
    <source>
        <dbReference type="ARBA" id="ARBA00018648"/>
    </source>
</evidence>
<dbReference type="NCBIfam" id="TIGR01974">
    <property type="entry name" value="NDH_I_L"/>
    <property type="match status" value="1"/>
</dbReference>
<dbReference type="EC" id="7.1.1.-" evidence="20"/>
<feature type="transmembrane region" description="Helical" evidence="20">
    <location>
        <begin position="293"/>
        <end position="311"/>
    </location>
</feature>
<evidence type="ECO:0000256" key="13">
    <source>
        <dbReference type="ARBA" id="ARBA00022967"/>
    </source>
</evidence>
<dbReference type="NCBIfam" id="NF005141">
    <property type="entry name" value="PRK06590.1"/>
    <property type="match status" value="1"/>
</dbReference>
<feature type="transmembrane region" description="Helical" evidence="20">
    <location>
        <begin position="546"/>
        <end position="566"/>
    </location>
</feature>
<geneLocation type="chloroplast" evidence="24"/>
<dbReference type="GO" id="GO:0042773">
    <property type="term" value="P:ATP synthesis coupled electron transport"/>
    <property type="evidence" value="ECO:0007669"/>
    <property type="project" value="InterPro"/>
</dbReference>
<feature type="transmembrane region" description="Helical" evidence="20">
    <location>
        <begin position="121"/>
        <end position="139"/>
    </location>
</feature>
<feature type="transmembrane region" description="Helical" evidence="20">
    <location>
        <begin position="262"/>
        <end position="287"/>
    </location>
</feature>
<evidence type="ECO:0000256" key="10">
    <source>
        <dbReference type="ARBA" id="ARBA00022719"/>
    </source>
</evidence>
<comment type="subunit">
    <text evidence="4 20">NDH is composed of at least 16 different subunits, 5 of which are encoded in the nucleus.</text>
</comment>
<keyword evidence="10 20" id="KW-0874">Quinone</keyword>
<dbReference type="PRINTS" id="PR01435">
    <property type="entry name" value="NPOXDRDTASE5"/>
</dbReference>
<dbReference type="Gene3D" id="1.20.5.2700">
    <property type="match status" value="1"/>
</dbReference>
<dbReference type="Pfam" id="PF01010">
    <property type="entry name" value="Proton_antipo_C"/>
    <property type="match status" value="1"/>
</dbReference>
<dbReference type="InterPro" id="IPR001516">
    <property type="entry name" value="Proton_antipo_N"/>
</dbReference>
<evidence type="ECO:0000256" key="18">
    <source>
        <dbReference type="ARBA" id="ARBA00047726"/>
    </source>
</evidence>
<dbReference type="PANTHER" id="PTHR42829:SF2">
    <property type="entry name" value="NADH-UBIQUINONE OXIDOREDUCTASE CHAIN 5"/>
    <property type="match status" value="1"/>
</dbReference>
<keyword evidence="13" id="KW-1278">Translocase</keyword>
<comment type="catalytic activity">
    <reaction evidence="18 20">
        <text>a plastoquinone + NADPH + (n+1) H(+)(in) = a plastoquinol + NADP(+) + n H(+)(out)</text>
        <dbReference type="Rhea" id="RHEA:42612"/>
        <dbReference type="Rhea" id="RHEA-COMP:9561"/>
        <dbReference type="Rhea" id="RHEA-COMP:9562"/>
        <dbReference type="ChEBI" id="CHEBI:15378"/>
        <dbReference type="ChEBI" id="CHEBI:17757"/>
        <dbReference type="ChEBI" id="CHEBI:57783"/>
        <dbReference type="ChEBI" id="CHEBI:58349"/>
        <dbReference type="ChEBI" id="CHEBI:62192"/>
    </reaction>
</comment>
<gene>
    <name evidence="20 24" type="primary">ndhF</name>
</gene>
<evidence type="ECO:0000256" key="4">
    <source>
        <dbReference type="ARBA" id="ARBA00011199"/>
    </source>
</evidence>
<feature type="transmembrane region" description="Helical" evidence="20">
    <location>
        <begin position="393"/>
        <end position="412"/>
    </location>
</feature>
<dbReference type="InterPro" id="IPR002128">
    <property type="entry name" value="NADH_UbQ_OxRdtase_chlpt_su5_C"/>
</dbReference>
<evidence type="ECO:0000256" key="6">
    <source>
        <dbReference type="ARBA" id="ARBA00022448"/>
    </source>
</evidence>
<feature type="transmembrane region" description="Helical" evidence="20">
    <location>
        <begin position="6"/>
        <end position="28"/>
    </location>
</feature>
<feature type="transmembrane region" description="Helical" evidence="20">
    <location>
        <begin position="601"/>
        <end position="619"/>
    </location>
</feature>
<dbReference type="PRINTS" id="PR01434">
    <property type="entry name" value="NADHDHGNASE5"/>
</dbReference>
<evidence type="ECO:0000256" key="12">
    <source>
        <dbReference type="ARBA" id="ARBA00022957"/>
    </source>
</evidence>
<keyword evidence="9 20" id="KW-0812">Transmembrane</keyword>
<feature type="domain" description="NADH:quinone oxidoreductase/Mrp antiporter transmembrane" evidence="21">
    <location>
        <begin position="141"/>
        <end position="442"/>
    </location>
</feature>
<keyword evidence="6 20" id="KW-0813">Transport</keyword>
<keyword evidence="11 20" id="KW-0521">NADP</keyword>
<evidence type="ECO:0000256" key="11">
    <source>
        <dbReference type="ARBA" id="ARBA00022857"/>
    </source>
</evidence>
<sequence length="738" mass="83553">MEQTYQYAWIIPFVPLPVPMLIGVGLLLFPTATKNLRRMWAFTSILLLSIVMIFSINLSIQQINSSSIYQYVWSWTINNDFSLEFGYLIDPLTSIMSMLITTVGIMVLIYSDNYMAHDQGYLRFFAYMSFFSTSMLGLVTSSNLIQIYIFWELVGMCSYLLIGFWFTRPIAANACQKAFVTNRVGDFGLLLGILGFYWITGSFEFRDLFEILNNLIYNNKVNSSFVTLCAALLFTGAVAKSAQFPLHVWLPDAMEGPTPISALIHAATMVAAGIFLVARLLPLFIVIPYIMNLISFIGIITVLLGATLALAQKDIKRGLAYSTMSQLGYMMLALGMGSYRSALFHLITHAYSKALLFLGSGSIIHSMETIVGYSPDKSQNMVLMGGLTKHVPITQISFLLGTISLCGIPPLACFWSKDEILNDSWLYSPIFAIIAWTTAGLTAFYMFRIYLLTFEGHLNVHFQNYSGKQNTPFYSISLWGKGGSKRINKNFRLLKMNNSKSSSFFSKKTYRSDKNVRNRVGPFITIVHFENKKDYSYPYESDNTMLFPLLVLGIFTLFVGSLGIPFNQELDILTKWLTPSINLLHQNLNDSIDWYEFWKDAIFSVSIAYFGIFIASFLYKPIYSSFQNFDLINLFVKTGPKRSLWDKILNGLYNWSYNRAYIDAFYTTSLTGAVRGLAQLTHFFDRRVIDGITNGVGVMSFFVGEGIKYVGGGRISSYLFFYLSCVSIFLLGLYFPVF</sequence>
<dbReference type="GO" id="GO:0008137">
    <property type="term" value="F:NADH dehydrogenase (ubiquinone) activity"/>
    <property type="evidence" value="ECO:0007669"/>
    <property type="project" value="InterPro"/>
</dbReference>
<keyword evidence="16 20" id="KW-0793">Thylakoid</keyword>
<dbReference type="PANTHER" id="PTHR42829">
    <property type="entry name" value="NADH-UBIQUINONE OXIDOREDUCTASE CHAIN 5"/>
    <property type="match status" value="1"/>
</dbReference>
<dbReference type="GeneID" id="40147963"/>
<keyword evidence="12 20" id="KW-0618">Plastoquinone</keyword>
<feature type="transmembrane region" description="Helical" evidence="20">
    <location>
        <begin position="718"/>
        <end position="737"/>
    </location>
</feature>
<feature type="transmembrane region" description="Helical" evidence="20">
    <location>
        <begin position="85"/>
        <end position="109"/>
    </location>
</feature>
<comment type="subcellular location">
    <subcellularLocation>
        <location evidence="2 20">Plastid</location>
        <location evidence="2 20">Chloroplast thylakoid membrane</location>
        <topology evidence="2 20">Multi-pass membrane protein</topology>
    </subcellularLocation>
</comment>
<dbReference type="EMBL" id="MH817875">
    <property type="protein sequence ID" value="QBS49562.1"/>
    <property type="molecule type" value="Genomic_DNA"/>
</dbReference>
<evidence type="ECO:0000259" key="21">
    <source>
        <dbReference type="Pfam" id="PF00361"/>
    </source>
</evidence>
<evidence type="ECO:0000256" key="9">
    <source>
        <dbReference type="ARBA" id="ARBA00022692"/>
    </source>
</evidence>
<feature type="transmembrane region" description="Helical" evidence="20">
    <location>
        <begin position="187"/>
        <end position="205"/>
    </location>
</feature>
<evidence type="ECO:0000256" key="17">
    <source>
        <dbReference type="ARBA" id="ARBA00023136"/>
    </source>
</evidence>
<evidence type="ECO:0000256" key="3">
    <source>
        <dbReference type="ARBA" id="ARBA00008200"/>
    </source>
</evidence>
<evidence type="ECO:0000256" key="8">
    <source>
        <dbReference type="ARBA" id="ARBA00022640"/>
    </source>
</evidence>
<reference evidence="24" key="1">
    <citation type="journal article" date="2019" name="Mol. Ecol. Resour.">
        <title>Phylogenomics using low-depth whole genome sequencing: A case study with the olive tribe.</title>
        <authorList>
            <person name="Olofsson J.K."/>
            <person name="Cantera I."/>
            <person name="Van de Paer C."/>
            <person name="Hong-Wa C."/>
            <person name="Zedane L."/>
            <person name="Dunning L.T."/>
            <person name="Alberti A."/>
            <person name="Christin P.A."/>
            <person name="Besnard G."/>
        </authorList>
    </citation>
    <scope>NUCLEOTIDE SEQUENCE</scope>
</reference>
<dbReference type="GO" id="GO:0009535">
    <property type="term" value="C:chloroplast thylakoid membrane"/>
    <property type="evidence" value="ECO:0007669"/>
    <property type="project" value="UniProtKB-SubCell"/>
</dbReference>
<feature type="transmembrane region" description="Helical" evidence="20">
    <location>
        <begin position="40"/>
        <end position="60"/>
    </location>
</feature>
<dbReference type="InterPro" id="IPR001750">
    <property type="entry name" value="ND/Mrp_TM"/>
</dbReference>
<feature type="transmembrane region" description="Helical" evidence="20">
    <location>
        <begin position="145"/>
        <end position="166"/>
    </location>
</feature>
<evidence type="ECO:0000259" key="22">
    <source>
        <dbReference type="Pfam" id="PF00662"/>
    </source>
</evidence>